<reference evidence="1" key="1">
    <citation type="submission" date="2021-04" db="EMBL/GenBank/DDBJ databases">
        <authorList>
            <person name="Zhang D.-C."/>
        </authorList>
    </citation>
    <scope>NUCLEOTIDE SEQUENCE</scope>
    <source>
        <strain evidence="1">CGMCC 1.15697</strain>
    </source>
</reference>
<dbReference type="AlphaFoldDB" id="A0A8J7V413"/>
<dbReference type="Pfam" id="PF07310">
    <property type="entry name" value="PAS_5"/>
    <property type="match status" value="1"/>
</dbReference>
<dbReference type="Proteomes" id="UP000672602">
    <property type="component" value="Unassembled WGS sequence"/>
</dbReference>
<organism evidence="1 2">
    <name type="scientific">Marivibrio halodurans</name>
    <dbReference type="NCBI Taxonomy" id="2039722"/>
    <lineage>
        <taxon>Bacteria</taxon>
        <taxon>Pseudomonadati</taxon>
        <taxon>Pseudomonadota</taxon>
        <taxon>Alphaproteobacteria</taxon>
        <taxon>Rhodospirillales</taxon>
        <taxon>Rhodospirillaceae</taxon>
        <taxon>Marivibrio</taxon>
    </lineage>
</organism>
<dbReference type="EMBL" id="JAGMWN010000004">
    <property type="protein sequence ID" value="MBP5857194.1"/>
    <property type="molecule type" value="Genomic_DNA"/>
</dbReference>
<comment type="caution">
    <text evidence="1">The sequence shown here is derived from an EMBL/GenBank/DDBJ whole genome shotgun (WGS) entry which is preliminary data.</text>
</comment>
<evidence type="ECO:0000313" key="2">
    <source>
        <dbReference type="Proteomes" id="UP000672602"/>
    </source>
</evidence>
<dbReference type="RefSeq" id="WP_210681789.1">
    <property type="nucleotide sequence ID" value="NZ_JAGMWN010000004.1"/>
</dbReference>
<protein>
    <submittedName>
        <fullName evidence="1">PAS domain-containing protein</fullName>
    </submittedName>
</protein>
<keyword evidence="2" id="KW-1185">Reference proteome</keyword>
<evidence type="ECO:0000313" key="1">
    <source>
        <dbReference type="EMBL" id="MBP5857194.1"/>
    </source>
</evidence>
<dbReference type="InterPro" id="IPR009922">
    <property type="entry name" value="DUF1457"/>
</dbReference>
<accession>A0A8J7V413</accession>
<proteinExistence type="predicted"/>
<gene>
    <name evidence="1" type="ORF">KAJ83_09255</name>
</gene>
<name>A0A8J7V413_9PROT</name>
<sequence length="168" mass="18926">MTQTRRRFGTEMEPVLDAPGARLLAFWHAHGTPGRPPKRTDFDPTAHPRALSGIQIVEREEGPARYRYRLVGTGEVQARGLDPTGKPVSEGYFASSLDIVMENYDRVIAEARPMAVEDAFRDPRGLPIQDISLLLPLIGEDGSPTFILVYSYQRDLPRDHPMWMAPNR</sequence>